<dbReference type="AlphaFoldDB" id="A0A368GLP4"/>
<gene>
    <name evidence="1" type="ORF">ANCCAN_08698</name>
</gene>
<comment type="caution">
    <text evidence="1">The sequence shown here is derived from an EMBL/GenBank/DDBJ whole genome shotgun (WGS) entry which is preliminary data.</text>
</comment>
<accession>A0A368GLP4</accession>
<dbReference type="Proteomes" id="UP000252519">
    <property type="component" value="Unassembled WGS sequence"/>
</dbReference>
<evidence type="ECO:0000313" key="1">
    <source>
        <dbReference type="EMBL" id="RCN45302.1"/>
    </source>
</evidence>
<reference evidence="1 2" key="1">
    <citation type="submission" date="2014-10" db="EMBL/GenBank/DDBJ databases">
        <title>Draft genome of the hookworm Ancylostoma caninum.</title>
        <authorList>
            <person name="Mitreva M."/>
        </authorList>
    </citation>
    <scope>NUCLEOTIDE SEQUENCE [LARGE SCALE GENOMIC DNA]</scope>
    <source>
        <strain evidence="1 2">Baltimore</strain>
    </source>
</reference>
<dbReference type="EMBL" id="JOJR01000105">
    <property type="protein sequence ID" value="RCN45302.1"/>
    <property type="molecule type" value="Genomic_DNA"/>
</dbReference>
<name>A0A368GLP4_ANCCA</name>
<evidence type="ECO:0000313" key="2">
    <source>
        <dbReference type="Proteomes" id="UP000252519"/>
    </source>
</evidence>
<keyword evidence="2" id="KW-1185">Reference proteome</keyword>
<dbReference type="OrthoDB" id="5874659at2759"/>
<proteinExistence type="predicted"/>
<sequence>MDWLNGRLHSREWTRMKCIQLVDPIWSKIRTQGFIRPLMDEFLPVPQVVDDIVAENEDERFLMENRTFMVWAAIVEVAAKLWPESYGSSGHIGSKLVPIPKTREEFAVKAEQYVSEQLSGKNAAITSLQSSEPPTATAVCRYSR</sequence>
<protein>
    <submittedName>
        <fullName evidence="1">Uncharacterized protein</fullName>
    </submittedName>
</protein>
<organism evidence="1 2">
    <name type="scientific">Ancylostoma caninum</name>
    <name type="common">Dog hookworm</name>
    <dbReference type="NCBI Taxonomy" id="29170"/>
    <lineage>
        <taxon>Eukaryota</taxon>
        <taxon>Metazoa</taxon>
        <taxon>Ecdysozoa</taxon>
        <taxon>Nematoda</taxon>
        <taxon>Chromadorea</taxon>
        <taxon>Rhabditida</taxon>
        <taxon>Rhabditina</taxon>
        <taxon>Rhabditomorpha</taxon>
        <taxon>Strongyloidea</taxon>
        <taxon>Ancylostomatidae</taxon>
        <taxon>Ancylostomatinae</taxon>
        <taxon>Ancylostoma</taxon>
    </lineage>
</organism>